<dbReference type="PANTHER" id="PTHR43298:SF2">
    <property type="entry name" value="FMN_FAD EXPORTER YEEO-RELATED"/>
    <property type="match status" value="1"/>
</dbReference>
<dbReference type="EMBL" id="JADMKU010000032">
    <property type="protein sequence ID" value="MBR9653463.1"/>
    <property type="molecule type" value="Genomic_DNA"/>
</dbReference>
<feature type="transmembrane region" description="Helical" evidence="10">
    <location>
        <begin position="53"/>
        <end position="74"/>
    </location>
</feature>
<feature type="transmembrane region" description="Helical" evidence="10">
    <location>
        <begin position="197"/>
        <end position="218"/>
    </location>
</feature>
<feature type="transmembrane region" description="Helical" evidence="10">
    <location>
        <begin position="239"/>
        <end position="261"/>
    </location>
</feature>
<evidence type="ECO:0000256" key="3">
    <source>
        <dbReference type="ARBA" id="ARBA00022449"/>
    </source>
</evidence>
<evidence type="ECO:0000256" key="9">
    <source>
        <dbReference type="ARBA" id="ARBA00031636"/>
    </source>
</evidence>
<evidence type="ECO:0000313" key="12">
    <source>
        <dbReference type="Proteomes" id="UP001195941"/>
    </source>
</evidence>
<comment type="caution">
    <text evidence="11">The sequence shown here is derived from an EMBL/GenBank/DDBJ whole genome shotgun (WGS) entry which is preliminary data.</text>
</comment>
<keyword evidence="3" id="KW-0050">Antiport</keyword>
<dbReference type="PIRSF" id="PIRSF006603">
    <property type="entry name" value="DinF"/>
    <property type="match status" value="1"/>
</dbReference>
<evidence type="ECO:0000256" key="10">
    <source>
        <dbReference type="SAM" id="Phobius"/>
    </source>
</evidence>
<feature type="transmembrane region" description="Helical" evidence="10">
    <location>
        <begin position="163"/>
        <end position="185"/>
    </location>
</feature>
<evidence type="ECO:0000256" key="6">
    <source>
        <dbReference type="ARBA" id="ARBA00022989"/>
    </source>
</evidence>
<dbReference type="InterPro" id="IPR050222">
    <property type="entry name" value="MATE_MdtK"/>
</dbReference>
<evidence type="ECO:0000256" key="5">
    <source>
        <dbReference type="ARBA" id="ARBA00022692"/>
    </source>
</evidence>
<dbReference type="InterPro" id="IPR002528">
    <property type="entry name" value="MATE_fam"/>
</dbReference>
<evidence type="ECO:0000256" key="7">
    <source>
        <dbReference type="ARBA" id="ARBA00023065"/>
    </source>
</evidence>
<dbReference type="Pfam" id="PF01554">
    <property type="entry name" value="MatE"/>
    <property type="match status" value="2"/>
</dbReference>
<dbReference type="PANTHER" id="PTHR43298">
    <property type="entry name" value="MULTIDRUG RESISTANCE PROTEIN NORM-RELATED"/>
    <property type="match status" value="1"/>
</dbReference>
<comment type="subcellular location">
    <subcellularLocation>
        <location evidence="1">Cell inner membrane</location>
        <topology evidence="1">Multi-pass membrane protein</topology>
    </subcellularLocation>
</comment>
<feature type="transmembrane region" description="Helical" evidence="10">
    <location>
        <begin position="273"/>
        <end position="294"/>
    </location>
</feature>
<feature type="transmembrane region" description="Helical" evidence="10">
    <location>
        <begin position="95"/>
        <end position="114"/>
    </location>
</feature>
<evidence type="ECO:0000256" key="2">
    <source>
        <dbReference type="ARBA" id="ARBA00022448"/>
    </source>
</evidence>
<keyword evidence="6 10" id="KW-1133">Transmembrane helix</keyword>
<proteinExistence type="predicted"/>
<keyword evidence="4" id="KW-1003">Cell membrane</keyword>
<evidence type="ECO:0000256" key="1">
    <source>
        <dbReference type="ARBA" id="ARBA00004429"/>
    </source>
</evidence>
<dbReference type="CDD" id="cd13131">
    <property type="entry name" value="MATE_NorM_like"/>
    <property type="match status" value="1"/>
</dbReference>
<feature type="transmembrane region" description="Helical" evidence="10">
    <location>
        <begin position="315"/>
        <end position="338"/>
    </location>
</feature>
<accession>A0ABS5HYD9</accession>
<feature type="transmembrane region" description="Helical" evidence="10">
    <location>
        <begin position="12"/>
        <end position="33"/>
    </location>
</feature>
<evidence type="ECO:0000256" key="8">
    <source>
        <dbReference type="ARBA" id="ARBA00023136"/>
    </source>
</evidence>
<evidence type="ECO:0000256" key="4">
    <source>
        <dbReference type="ARBA" id="ARBA00022475"/>
    </source>
</evidence>
<keyword evidence="8 10" id="KW-0472">Membrane</keyword>
<name>A0ABS5HYD9_9RHOB</name>
<dbReference type="InterPro" id="IPR048279">
    <property type="entry name" value="MdtK-like"/>
</dbReference>
<feature type="transmembrane region" description="Helical" evidence="10">
    <location>
        <begin position="396"/>
        <end position="416"/>
    </location>
</feature>
<keyword evidence="7" id="KW-0406">Ion transport</keyword>
<keyword evidence="12" id="KW-1185">Reference proteome</keyword>
<sequence>MGMNAPMPLSQHVRNILTLGFPLIGSHLAHFFLMLTDSVMLGWYDPEVLAAQVIGGSLFFVFFVMGEGFAFALMPMVAEAEEAGDETLARRLTRMTIWASVLFGLAVLPIMLWSGPVLRALGQEPGLALNAQRYLEVAGWSIFPGLLSMVMRSFLSALERAQVVLWVTFGAVGLNAVINYTLIFGHWGMPELGIRGAAVATLVVNVASFGLLALYAAVKTPEHALFVRLWRPDREAFGRVFRLGWPIGIANLAEVGLFAASSMMMGWLGPMPLAAHGIALQISSLTFMVHMGLSNVATVRAGRAMGRKSVVDLRLGARLVMMMSLGVATLALIGFVTLPELLMGLFLSPDDPQRDTVIGVGVGLLAAAGLFQLVDAAQVIAIGLLRGVQDTRRPMLIAAVSYWGIGMPVSYGLGFGLGWGGVGVWIGLAIGLATAAILLSIRFWGPVLRRIEHDGT</sequence>
<keyword evidence="2" id="KW-0813">Transport</keyword>
<organism evidence="11 12">
    <name type="scientific">Thalassovita aquimarina</name>
    <dbReference type="NCBI Taxonomy" id="2785917"/>
    <lineage>
        <taxon>Bacteria</taxon>
        <taxon>Pseudomonadati</taxon>
        <taxon>Pseudomonadota</taxon>
        <taxon>Alphaproteobacteria</taxon>
        <taxon>Rhodobacterales</taxon>
        <taxon>Roseobacteraceae</taxon>
        <taxon>Thalassovita</taxon>
    </lineage>
</organism>
<reference evidence="11 12" key="1">
    <citation type="journal article" date="2021" name="Arch. Microbiol.">
        <title>Thalassobius aquimarinus sp. nov., isolated from the Sea of Japan seashore.</title>
        <authorList>
            <person name="Kurilenko V.V."/>
            <person name="Romanenko L.A."/>
            <person name="Chernysheva N.Y."/>
            <person name="Velansky P.V."/>
            <person name="Tekutyeva L.A."/>
            <person name="Isaeva M.P."/>
            <person name="Mikhailov V.V."/>
        </authorList>
    </citation>
    <scope>NUCLEOTIDE SEQUENCE [LARGE SCALE GENOMIC DNA]</scope>
    <source>
        <strain evidence="11 12">KMM 8518</strain>
    </source>
</reference>
<feature type="transmembrane region" description="Helical" evidence="10">
    <location>
        <begin position="358"/>
        <end position="384"/>
    </location>
</feature>
<feature type="transmembrane region" description="Helical" evidence="10">
    <location>
        <begin position="134"/>
        <end position="151"/>
    </location>
</feature>
<dbReference type="NCBIfam" id="TIGR00797">
    <property type="entry name" value="matE"/>
    <property type="match status" value="1"/>
</dbReference>
<gene>
    <name evidence="11" type="ORF">IT775_20295</name>
</gene>
<dbReference type="Proteomes" id="UP001195941">
    <property type="component" value="Unassembled WGS sequence"/>
</dbReference>
<protein>
    <recommendedName>
        <fullName evidence="9">Multidrug-efflux transporter</fullName>
    </recommendedName>
</protein>
<keyword evidence="5 10" id="KW-0812">Transmembrane</keyword>
<evidence type="ECO:0000313" key="11">
    <source>
        <dbReference type="EMBL" id="MBR9653463.1"/>
    </source>
</evidence>
<feature type="transmembrane region" description="Helical" evidence="10">
    <location>
        <begin position="422"/>
        <end position="441"/>
    </location>
</feature>